<protein>
    <recommendedName>
        <fullName evidence="4">BEN domain-containing protein</fullName>
    </recommendedName>
</protein>
<comment type="caution">
    <text evidence="2">The sequence shown here is derived from an EMBL/GenBank/DDBJ whole genome shotgun (WGS) entry which is preliminary data.</text>
</comment>
<feature type="compositionally biased region" description="Low complexity" evidence="1">
    <location>
        <begin position="309"/>
        <end position="323"/>
    </location>
</feature>
<name>A0ABP1R3A3_9HEXA</name>
<accession>A0ABP1R3A3</accession>
<evidence type="ECO:0000313" key="2">
    <source>
        <dbReference type="EMBL" id="CAL8118613.1"/>
    </source>
</evidence>
<feature type="region of interest" description="Disordered" evidence="1">
    <location>
        <begin position="262"/>
        <end position="323"/>
    </location>
</feature>
<keyword evidence="3" id="KW-1185">Reference proteome</keyword>
<reference evidence="2 3" key="1">
    <citation type="submission" date="2024-08" db="EMBL/GenBank/DDBJ databases">
        <authorList>
            <person name="Cucini C."/>
            <person name="Frati F."/>
        </authorList>
    </citation>
    <scope>NUCLEOTIDE SEQUENCE [LARGE SCALE GENOMIC DNA]</scope>
</reference>
<sequence>MPMKLEERLNELESNAVKALLSLGEVFVSQSPYRAPPPVKKQVEAYAYARPLQPHLQQQQPQYQPPARSVIVKAEPIAHDERRNQCQQQSQRSPTISSTTSSSSGHNHYVRELSSLNNGLTFNNQTTIKFTPATTAGSNVCSSNNITSPVSIQPVSAVSSSSPMISTIFYQFPAATGVTTNGTTSGTAVMSPSFTIIPAHNGPRTMIPLPLNGAPLVKIEPGTGGGQNTVNWNNIQLVKVPRTSIDNSGVTTFSTLAPATPLATSTLLPSPSGKGDGKSSSSLVAAADGKSPTKSRARRRSQSTTKGQSRGSSRVSSGSSDVVVPSSVEGLPNIVVDGYEISREIWAKAFLQNDIIHAAGTLFNALFSSEEIKNCTLNGRNGTRQLCPEKRHAIFRIVAWMKNKCQDPYSFNTSPEDTKILNREEQMMIEKKVFVERRYQTSRKIRDLPPAPQLPSSLPTPSIAMPSSSSPSVTPKKNATPERRDSGSFSSICSITGDEKGIPKIALIQSSEIIANYFQNAEPLSTSVPTPATSLLHHDVGPPPMKMQKVG</sequence>
<evidence type="ECO:0000256" key="1">
    <source>
        <dbReference type="SAM" id="MobiDB-lite"/>
    </source>
</evidence>
<gene>
    <name evidence="2" type="ORF">ODALV1_LOCUS18212</name>
</gene>
<feature type="region of interest" description="Disordered" evidence="1">
    <location>
        <begin position="530"/>
        <end position="551"/>
    </location>
</feature>
<proteinExistence type="predicted"/>
<evidence type="ECO:0008006" key="4">
    <source>
        <dbReference type="Google" id="ProtNLM"/>
    </source>
</evidence>
<feature type="region of interest" description="Disordered" evidence="1">
    <location>
        <begin position="444"/>
        <end position="492"/>
    </location>
</feature>
<feature type="region of interest" description="Disordered" evidence="1">
    <location>
        <begin position="81"/>
        <end position="107"/>
    </location>
</feature>
<organism evidence="2 3">
    <name type="scientific">Orchesella dallaii</name>
    <dbReference type="NCBI Taxonomy" id="48710"/>
    <lineage>
        <taxon>Eukaryota</taxon>
        <taxon>Metazoa</taxon>
        <taxon>Ecdysozoa</taxon>
        <taxon>Arthropoda</taxon>
        <taxon>Hexapoda</taxon>
        <taxon>Collembola</taxon>
        <taxon>Entomobryomorpha</taxon>
        <taxon>Entomobryoidea</taxon>
        <taxon>Orchesellidae</taxon>
        <taxon>Orchesellinae</taxon>
        <taxon>Orchesella</taxon>
    </lineage>
</organism>
<dbReference type="Proteomes" id="UP001642540">
    <property type="component" value="Unassembled WGS sequence"/>
</dbReference>
<evidence type="ECO:0000313" key="3">
    <source>
        <dbReference type="Proteomes" id="UP001642540"/>
    </source>
</evidence>
<feature type="compositionally biased region" description="Low complexity" evidence="1">
    <location>
        <begin position="85"/>
        <end position="104"/>
    </location>
</feature>
<feature type="compositionally biased region" description="Low complexity" evidence="1">
    <location>
        <begin position="262"/>
        <end position="282"/>
    </location>
</feature>
<dbReference type="EMBL" id="CAXLJM020000057">
    <property type="protein sequence ID" value="CAL8118613.1"/>
    <property type="molecule type" value="Genomic_DNA"/>
</dbReference>
<feature type="compositionally biased region" description="Low complexity" evidence="1">
    <location>
        <begin position="454"/>
        <end position="475"/>
    </location>
</feature>